<accession>A0A4P8YHP6</accession>
<name>A0A4P8YHP6_9ENTR</name>
<dbReference type="Pfam" id="PF05651">
    <property type="entry name" value="Diacid_rec"/>
    <property type="match status" value="1"/>
</dbReference>
<evidence type="ECO:0000259" key="3">
    <source>
        <dbReference type="Pfam" id="PF13556"/>
    </source>
</evidence>
<evidence type="ECO:0000313" key="6">
    <source>
        <dbReference type="Proteomes" id="UP000302163"/>
    </source>
</evidence>
<dbReference type="OrthoDB" id="9792148at2"/>
<dbReference type="PANTHER" id="PTHR33744:SF15">
    <property type="entry name" value="CARBOHYDRATE DIACID REGULATOR"/>
    <property type="match status" value="1"/>
</dbReference>
<evidence type="ECO:0000313" key="5">
    <source>
        <dbReference type="EMBL" id="QCT19094.1"/>
    </source>
</evidence>
<dbReference type="InterPro" id="IPR008599">
    <property type="entry name" value="Diacid_rec"/>
</dbReference>
<feature type="domain" description="Putative sugar diacid recognition" evidence="2">
    <location>
        <begin position="5"/>
        <end position="138"/>
    </location>
</feature>
<comment type="similarity">
    <text evidence="1">Belongs to the CdaR family.</text>
</comment>
<reference evidence="5 6" key="1">
    <citation type="submission" date="2019-05" db="EMBL/GenBank/DDBJ databases">
        <title>Complete genome sequence of Izhakiella calystegiae KSNA2, an endophyte isolated from beach morning glory (Calystegia soldanella).</title>
        <authorList>
            <person name="Jiang L."/>
            <person name="Jeong J.C."/>
            <person name="Kim C.Y."/>
            <person name="Kim D.H."/>
            <person name="Kim S.W."/>
            <person name="Lee j."/>
        </authorList>
    </citation>
    <scope>NUCLEOTIDE SEQUENCE [LARGE SCALE GENOMIC DNA]</scope>
    <source>
        <strain evidence="5 6">KSNA2</strain>
    </source>
</reference>
<dbReference type="Pfam" id="PF13556">
    <property type="entry name" value="HTH_30"/>
    <property type="match status" value="1"/>
</dbReference>
<feature type="domain" description="CdaR GGDEF-like" evidence="4">
    <location>
        <begin position="143"/>
        <end position="263"/>
    </location>
</feature>
<feature type="domain" description="PucR C-terminal helix-turn-helix" evidence="3">
    <location>
        <begin position="313"/>
        <end position="369"/>
    </location>
</feature>
<sequence length="387" mass="43934">MNRVITKSLANEIVSRAMAIIHHNVNVIDHHGRIIASGDRQRIGEQHEVAREVIRTSKRICIHNAAEAAPFKNVNPGINHPILVDEQVVMVIGVSGDPTAISRYAELAILTAELLVRQALEMRDMNWRQHLRNTLFCQYLEHGEAREGQEALRRLGEMGFALRLPLVPIVIALEVAQHRLSDILGTLLREFSRLTAVHEVILLSSHEILILVSVKAPQETLLERIGFILSSQISHYHIGVGVNADDTHAIREAVRFARSVIEVGSQVEPRRQVYYFREMAMLCLFQVLENSYMVNFFKNNVHLLLAHDSGEMLLDTLDCFITNNGEVGKSSQQLGIHRNTLTYRLQQIKKLTQLDPTVFTDLVQLSVSVHCYRRTHPRQSPWIDTLS</sequence>
<dbReference type="PANTHER" id="PTHR33744">
    <property type="entry name" value="CARBOHYDRATE DIACID REGULATOR"/>
    <property type="match status" value="1"/>
</dbReference>
<dbReference type="KEGG" id="izh:FEM41_05205"/>
<protein>
    <submittedName>
        <fullName evidence="5">Sugar diacid utilization regulator</fullName>
    </submittedName>
</protein>
<dbReference type="Proteomes" id="UP000302163">
    <property type="component" value="Chromosome"/>
</dbReference>
<evidence type="ECO:0000259" key="2">
    <source>
        <dbReference type="Pfam" id="PF05651"/>
    </source>
</evidence>
<dbReference type="InterPro" id="IPR025736">
    <property type="entry name" value="PucR_C-HTH_dom"/>
</dbReference>
<dbReference type="InterPro" id="IPR041522">
    <property type="entry name" value="CdaR_GGDEF"/>
</dbReference>
<dbReference type="Gene3D" id="1.10.10.2840">
    <property type="entry name" value="PucR C-terminal helix-turn-helix domain"/>
    <property type="match status" value="1"/>
</dbReference>
<dbReference type="RefSeq" id="WP_138094983.1">
    <property type="nucleotide sequence ID" value="NZ_CP040428.1"/>
</dbReference>
<dbReference type="Pfam" id="PF17853">
    <property type="entry name" value="GGDEF_2"/>
    <property type="match status" value="1"/>
</dbReference>
<dbReference type="AlphaFoldDB" id="A0A4P8YHP6"/>
<dbReference type="InterPro" id="IPR042070">
    <property type="entry name" value="PucR_C-HTH_sf"/>
</dbReference>
<keyword evidence="6" id="KW-1185">Reference proteome</keyword>
<evidence type="ECO:0000259" key="4">
    <source>
        <dbReference type="Pfam" id="PF17853"/>
    </source>
</evidence>
<dbReference type="EMBL" id="CP040428">
    <property type="protein sequence ID" value="QCT19094.1"/>
    <property type="molecule type" value="Genomic_DNA"/>
</dbReference>
<dbReference type="InterPro" id="IPR051448">
    <property type="entry name" value="CdaR-like_regulators"/>
</dbReference>
<gene>
    <name evidence="5" type="ORF">FEM41_05205</name>
</gene>
<proteinExistence type="inferred from homology"/>
<organism evidence="5 6">
    <name type="scientific">Jejubacter calystegiae</name>
    <dbReference type="NCBI Taxonomy" id="2579935"/>
    <lineage>
        <taxon>Bacteria</taxon>
        <taxon>Pseudomonadati</taxon>
        <taxon>Pseudomonadota</taxon>
        <taxon>Gammaproteobacteria</taxon>
        <taxon>Enterobacterales</taxon>
        <taxon>Enterobacteriaceae</taxon>
        <taxon>Jejubacter</taxon>
    </lineage>
</organism>
<evidence type="ECO:0000256" key="1">
    <source>
        <dbReference type="ARBA" id="ARBA00006754"/>
    </source>
</evidence>